<evidence type="ECO:0000256" key="1">
    <source>
        <dbReference type="SAM" id="SignalP"/>
    </source>
</evidence>
<reference evidence="4" key="1">
    <citation type="submission" date="2017-11" db="EMBL/GenBank/DDBJ databases">
        <title>Complete Genome Sequence of Kyrpidia sp. Strain EA-1, a thermophilic, hydrogen-oxidizing Bacterium, isolated from the Azores.</title>
        <authorList>
            <person name="Reiner J.E."/>
            <person name="Lapp C.J."/>
            <person name="Bunk B."/>
            <person name="Gescher J."/>
        </authorList>
    </citation>
    <scope>NUCLEOTIDE SEQUENCE [LARGE SCALE GENOMIC DNA]</scope>
    <source>
        <strain evidence="4">EA-1</strain>
    </source>
</reference>
<dbReference type="SUPFAM" id="SSF51261">
    <property type="entry name" value="Duplicated hybrid motif"/>
    <property type="match status" value="1"/>
</dbReference>
<dbReference type="PANTHER" id="PTHR21666">
    <property type="entry name" value="PEPTIDASE-RELATED"/>
    <property type="match status" value="1"/>
</dbReference>
<dbReference type="Gene3D" id="2.70.70.10">
    <property type="entry name" value="Glucose Permease (Domain IIA)"/>
    <property type="match status" value="1"/>
</dbReference>
<keyword evidence="4" id="KW-1185">Reference proteome</keyword>
<feature type="domain" description="LysM" evidence="2">
    <location>
        <begin position="69"/>
        <end position="112"/>
    </location>
</feature>
<dbReference type="PROSITE" id="PS51782">
    <property type="entry name" value="LYSM"/>
    <property type="match status" value="2"/>
</dbReference>
<dbReference type="PANTHER" id="PTHR21666:SF270">
    <property type="entry name" value="MUREIN HYDROLASE ACTIVATOR ENVC"/>
    <property type="match status" value="1"/>
</dbReference>
<dbReference type="KEGG" id="kyr:CVV65_00155"/>
<organism evidence="3 4">
    <name type="scientific">Kyrpidia spormannii</name>
    <dbReference type="NCBI Taxonomy" id="2055160"/>
    <lineage>
        <taxon>Bacteria</taxon>
        <taxon>Bacillati</taxon>
        <taxon>Bacillota</taxon>
        <taxon>Bacilli</taxon>
        <taxon>Bacillales</taxon>
        <taxon>Alicyclobacillaceae</taxon>
        <taxon>Kyrpidia</taxon>
    </lineage>
</organism>
<evidence type="ECO:0000259" key="2">
    <source>
        <dbReference type="PROSITE" id="PS51782"/>
    </source>
</evidence>
<dbReference type="InterPro" id="IPR016047">
    <property type="entry name" value="M23ase_b-sheet_dom"/>
</dbReference>
<dbReference type="Proteomes" id="UP000231932">
    <property type="component" value="Chromosome"/>
</dbReference>
<dbReference type="InterPro" id="IPR011055">
    <property type="entry name" value="Dup_hybrid_motif"/>
</dbReference>
<feature type="domain" description="LysM" evidence="2">
    <location>
        <begin position="21"/>
        <end position="64"/>
    </location>
</feature>
<dbReference type="InterPro" id="IPR018392">
    <property type="entry name" value="LysM"/>
</dbReference>
<dbReference type="Pfam" id="PF01476">
    <property type="entry name" value="LysM"/>
    <property type="match status" value="2"/>
</dbReference>
<accession>A0A2K8N4U9</accession>
<gene>
    <name evidence="3" type="ORF">CVV65_00155</name>
</gene>
<keyword evidence="1" id="KW-0732">Signal</keyword>
<feature type="signal peptide" evidence="1">
    <location>
        <begin position="1"/>
        <end position="22"/>
    </location>
</feature>
<evidence type="ECO:0000313" key="3">
    <source>
        <dbReference type="EMBL" id="ATY83590.1"/>
    </source>
</evidence>
<dbReference type="Gene3D" id="3.10.350.10">
    <property type="entry name" value="LysM domain"/>
    <property type="match status" value="2"/>
</dbReference>
<protein>
    <recommendedName>
        <fullName evidence="2">LysM domain-containing protein</fullName>
    </recommendedName>
</protein>
<dbReference type="CDD" id="cd12797">
    <property type="entry name" value="M23_peptidase"/>
    <property type="match status" value="1"/>
</dbReference>
<feature type="chain" id="PRO_5014830235" description="LysM domain-containing protein" evidence="1">
    <location>
        <begin position="23"/>
        <end position="288"/>
    </location>
</feature>
<sequence length="288" mass="30924">MKGRLIAAVLTGALLLPTPALAYTVKPGDTLWKIAQAHHVSVAQLMQVNHLTSTWIYPGQNLQIPGNSRTYTVVKGDSLWKIGQRYHVSVAAVKAANHLSGDLIYPGQILKIPSGPSSNLGSTAPASTPTVRMPPAYQDGVFPLPKGSYSGFTDNFGAIRTWSPSGTTTRNHDGIDIVAPLGTPIYAAEGGTIINQGWSELGGWRLTVRVDGSTVFYYAHMSGYAGGMVKGATIKKGQLIGYVGNTGYGPVGTSGKFEAHLHFGMYKTSGSWQAIDPYPYLKWWESQR</sequence>
<dbReference type="CDD" id="cd00118">
    <property type="entry name" value="LysM"/>
    <property type="match status" value="2"/>
</dbReference>
<name>A0A2K8N4U9_9BACL</name>
<evidence type="ECO:0000313" key="4">
    <source>
        <dbReference type="Proteomes" id="UP000231932"/>
    </source>
</evidence>
<dbReference type="InterPro" id="IPR036779">
    <property type="entry name" value="LysM_dom_sf"/>
</dbReference>
<dbReference type="RefSeq" id="WP_100666454.1">
    <property type="nucleotide sequence ID" value="NZ_CP024955.1"/>
</dbReference>
<dbReference type="SMART" id="SM00257">
    <property type="entry name" value="LysM"/>
    <property type="match status" value="2"/>
</dbReference>
<proteinExistence type="predicted"/>
<dbReference type="EMBL" id="CP024955">
    <property type="protein sequence ID" value="ATY83590.1"/>
    <property type="molecule type" value="Genomic_DNA"/>
</dbReference>
<dbReference type="Pfam" id="PF01551">
    <property type="entry name" value="Peptidase_M23"/>
    <property type="match status" value="1"/>
</dbReference>
<dbReference type="OrthoDB" id="9810477at2"/>
<dbReference type="InterPro" id="IPR050570">
    <property type="entry name" value="Cell_wall_metabolism_enzyme"/>
</dbReference>
<dbReference type="AlphaFoldDB" id="A0A2K8N4U9"/>
<dbReference type="GO" id="GO:0004222">
    <property type="term" value="F:metalloendopeptidase activity"/>
    <property type="evidence" value="ECO:0007669"/>
    <property type="project" value="TreeGrafter"/>
</dbReference>